<dbReference type="EMBL" id="VSRR010128547">
    <property type="protein sequence ID" value="MPD01772.1"/>
    <property type="molecule type" value="Genomic_DNA"/>
</dbReference>
<name>A0A5B7JUV5_PORTR</name>
<keyword evidence="3" id="KW-1185">Reference proteome</keyword>
<protein>
    <submittedName>
        <fullName evidence="2">Uncharacterized protein</fullName>
    </submittedName>
</protein>
<proteinExistence type="predicted"/>
<dbReference type="Proteomes" id="UP000324222">
    <property type="component" value="Unassembled WGS sequence"/>
</dbReference>
<dbReference type="AlphaFoldDB" id="A0A5B7JUV5"/>
<reference evidence="2 3" key="1">
    <citation type="submission" date="2019-05" db="EMBL/GenBank/DDBJ databases">
        <title>Another draft genome of Portunus trituberculatus and its Hox gene families provides insights of decapod evolution.</title>
        <authorList>
            <person name="Jeong J.-H."/>
            <person name="Song I."/>
            <person name="Kim S."/>
            <person name="Choi T."/>
            <person name="Kim D."/>
            <person name="Ryu S."/>
            <person name="Kim W."/>
        </authorList>
    </citation>
    <scope>NUCLEOTIDE SEQUENCE [LARGE SCALE GENOMIC DNA]</scope>
    <source>
        <tissue evidence="2">Muscle</tissue>
    </source>
</reference>
<sequence length="53" mass="5394">MDRGGGGGGAGGGGGGRGREERTKWKYPFGTSRVSLFTASCCLPGGEEAEEEK</sequence>
<gene>
    <name evidence="2" type="ORF">E2C01_097315</name>
</gene>
<feature type="compositionally biased region" description="Gly residues" evidence="1">
    <location>
        <begin position="1"/>
        <end position="16"/>
    </location>
</feature>
<comment type="caution">
    <text evidence="2">The sequence shown here is derived from an EMBL/GenBank/DDBJ whole genome shotgun (WGS) entry which is preliminary data.</text>
</comment>
<evidence type="ECO:0000313" key="3">
    <source>
        <dbReference type="Proteomes" id="UP000324222"/>
    </source>
</evidence>
<evidence type="ECO:0000256" key="1">
    <source>
        <dbReference type="SAM" id="MobiDB-lite"/>
    </source>
</evidence>
<evidence type="ECO:0000313" key="2">
    <source>
        <dbReference type="EMBL" id="MPD01772.1"/>
    </source>
</evidence>
<organism evidence="2 3">
    <name type="scientific">Portunus trituberculatus</name>
    <name type="common">Swimming crab</name>
    <name type="synonym">Neptunus trituberculatus</name>
    <dbReference type="NCBI Taxonomy" id="210409"/>
    <lineage>
        <taxon>Eukaryota</taxon>
        <taxon>Metazoa</taxon>
        <taxon>Ecdysozoa</taxon>
        <taxon>Arthropoda</taxon>
        <taxon>Crustacea</taxon>
        <taxon>Multicrustacea</taxon>
        <taxon>Malacostraca</taxon>
        <taxon>Eumalacostraca</taxon>
        <taxon>Eucarida</taxon>
        <taxon>Decapoda</taxon>
        <taxon>Pleocyemata</taxon>
        <taxon>Brachyura</taxon>
        <taxon>Eubrachyura</taxon>
        <taxon>Portunoidea</taxon>
        <taxon>Portunidae</taxon>
        <taxon>Portuninae</taxon>
        <taxon>Portunus</taxon>
    </lineage>
</organism>
<accession>A0A5B7JUV5</accession>
<feature type="region of interest" description="Disordered" evidence="1">
    <location>
        <begin position="1"/>
        <end position="25"/>
    </location>
</feature>